<feature type="non-terminal residue" evidence="1">
    <location>
        <position position="71"/>
    </location>
</feature>
<gene>
    <name evidence="1" type="ORF">Tci_856273</name>
</gene>
<dbReference type="EMBL" id="BKCJ011093938">
    <property type="protein sequence ID" value="GFC84303.1"/>
    <property type="molecule type" value="Genomic_DNA"/>
</dbReference>
<comment type="caution">
    <text evidence="1">The sequence shown here is derived from an EMBL/GenBank/DDBJ whole genome shotgun (WGS) entry which is preliminary data.</text>
</comment>
<dbReference type="AlphaFoldDB" id="A0A699REU8"/>
<accession>A0A699REU8</accession>
<proteinExistence type="predicted"/>
<organism evidence="1">
    <name type="scientific">Tanacetum cinerariifolium</name>
    <name type="common">Dalmatian daisy</name>
    <name type="synonym">Chrysanthemum cinerariifolium</name>
    <dbReference type="NCBI Taxonomy" id="118510"/>
    <lineage>
        <taxon>Eukaryota</taxon>
        <taxon>Viridiplantae</taxon>
        <taxon>Streptophyta</taxon>
        <taxon>Embryophyta</taxon>
        <taxon>Tracheophyta</taxon>
        <taxon>Spermatophyta</taxon>
        <taxon>Magnoliopsida</taxon>
        <taxon>eudicotyledons</taxon>
        <taxon>Gunneridae</taxon>
        <taxon>Pentapetalae</taxon>
        <taxon>asterids</taxon>
        <taxon>campanulids</taxon>
        <taxon>Asterales</taxon>
        <taxon>Asteraceae</taxon>
        <taxon>Asteroideae</taxon>
        <taxon>Anthemideae</taxon>
        <taxon>Anthemidinae</taxon>
        <taxon>Tanacetum</taxon>
    </lineage>
</organism>
<evidence type="ECO:0000313" key="1">
    <source>
        <dbReference type="EMBL" id="GFC84303.1"/>
    </source>
</evidence>
<protein>
    <submittedName>
        <fullName evidence="1">Uncharacterized protein</fullName>
    </submittedName>
</protein>
<sequence length="71" mass="8145">MIEYHSVDMRLKDLTMMVLVMHTEEDDTVFHMEKTGMWMLVVKIDVGGMTADVVDKLTCSSNVVQPRQVDI</sequence>
<reference evidence="1" key="1">
    <citation type="journal article" date="2019" name="Sci. Rep.">
        <title>Draft genome of Tanacetum cinerariifolium, the natural source of mosquito coil.</title>
        <authorList>
            <person name="Yamashiro T."/>
            <person name="Shiraishi A."/>
            <person name="Satake H."/>
            <person name="Nakayama K."/>
        </authorList>
    </citation>
    <scope>NUCLEOTIDE SEQUENCE</scope>
</reference>
<name>A0A699REU8_TANCI</name>